<protein>
    <recommendedName>
        <fullName evidence="2">histidine kinase</fullName>
        <ecNumber evidence="2">2.7.13.3</ecNumber>
    </recommendedName>
</protein>
<dbReference type="Proteomes" id="UP000460221">
    <property type="component" value="Unassembled WGS sequence"/>
</dbReference>
<dbReference type="GO" id="GO:0005524">
    <property type="term" value="F:ATP binding"/>
    <property type="evidence" value="ECO:0007669"/>
    <property type="project" value="UniProtKB-KW"/>
</dbReference>
<accession>A0A7K1FI92</accession>
<feature type="domain" description="Histidine kinase" evidence="8">
    <location>
        <begin position="316"/>
        <end position="512"/>
    </location>
</feature>
<sequence length="514" mass="56073">MSTLSDLLAEHTALPGATVAHLQRLVSEWQLLADMSFSDLLLWVPEERAEPQTDGSGTGAGTSWVCVAQVRPTTGTTVHPDDLVADVMTGEDAFTLEESRSSGRTITEVQGIDPPRIHFEAGRARTYHREVRPVLFGDEVVAMLSRDTGSLVGREASLLETAYIDAADDLFQMVVDGSFPPKEQTGEMHTGPRAGDGLVRLDADGRVVYVSPNALSAYHRMNLTGSLVGADLAAVTRRLVADPFDAAELAARISGAVQGRPSLRMEVEVRAATVLFRALPLRPLNRPHGALVLVRDVTEVRRRDRALLSKDATIREIHHRVKNNLQTVAALLRLQSRRSREPAVRAALLESVRRVSSIALVHDTLSTSADDRVDLDQIVDRLVPMIVDIASAEIRARVRRIGSFGTLGADRATPLVMVLAEVVQNALEHGYRPTRQDGEVVIGVERSARQLDVRVVDDGVGLPVGFSLERASGLGLQIVRTLVDSELSGTITLRRRDDQPGTEVLIRVPLRSRH</sequence>
<evidence type="ECO:0000256" key="6">
    <source>
        <dbReference type="ARBA" id="ARBA00022777"/>
    </source>
</evidence>
<evidence type="ECO:0000256" key="4">
    <source>
        <dbReference type="ARBA" id="ARBA00022679"/>
    </source>
</evidence>
<dbReference type="Gene3D" id="3.30.450.20">
    <property type="entry name" value="PAS domain"/>
    <property type="match status" value="1"/>
</dbReference>
<dbReference type="PANTHER" id="PTHR41523:SF8">
    <property type="entry name" value="ETHYLENE RESPONSE SENSOR PROTEIN"/>
    <property type="match status" value="1"/>
</dbReference>
<dbReference type="InterPro" id="IPR022066">
    <property type="entry name" value="PdtaS_GAF"/>
</dbReference>
<dbReference type="GO" id="GO:0004673">
    <property type="term" value="F:protein histidine kinase activity"/>
    <property type="evidence" value="ECO:0007669"/>
    <property type="project" value="UniProtKB-EC"/>
</dbReference>
<keyword evidence="3" id="KW-0597">Phosphoprotein</keyword>
<dbReference type="Pfam" id="PF02518">
    <property type="entry name" value="HATPase_c"/>
    <property type="match status" value="1"/>
</dbReference>
<dbReference type="SUPFAM" id="SSF55874">
    <property type="entry name" value="ATPase domain of HSP90 chaperone/DNA topoisomerase II/histidine kinase"/>
    <property type="match status" value="1"/>
</dbReference>
<keyword evidence="4" id="KW-0808">Transferase</keyword>
<evidence type="ECO:0000256" key="7">
    <source>
        <dbReference type="ARBA" id="ARBA00022840"/>
    </source>
</evidence>
<dbReference type="Pfam" id="PF07568">
    <property type="entry name" value="HisKA_2"/>
    <property type="match status" value="1"/>
</dbReference>
<dbReference type="EMBL" id="WLYK01000001">
    <property type="protein sequence ID" value="MTD12993.1"/>
    <property type="molecule type" value="Genomic_DNA"/>
</dbReference>
<name>A0A7K1FI92_9ACTN</name>
<dbReference type="SMART" id="SM00387">
    <property type="entry name" value="HATPase_c"/>
    <property type="match status" value="1"/>
</dbReference>
<organism evidence="9 10">
    <name type="scientific">Nakamurella alba</name>
    <dbReference type="NCBI Taxonomy" id="2665158"/>
    <lineage>
        <taxon>Bacteria</taxon>
        <taxon>Bacillati</taxon>
        <taxon>Actinomycetota</taxon>
        <taxon>Actinomycetes</taxon>
        <taxon>Nakamurellales</taxon>
        <taxon>Nakamurellaceae</taxon>
        <taxon>Nakamurella</taxon>
    </lineage>
</organism>
<keyword evidence="6" id="KW-0418">Kinase</keyword>
<keyword evidence="10" id="KW-1185">Reference proteome</keyword>
<dbReference type="AlphaFoldDB" id="A0A7K1FI92"/>
<dbReference type="InterPro" id="IPR013656">
    <property type="entry name" value="PAS_4"/>
</dbReference>
<evidence type="ECO:0000256" key="3">
    <source>
        <dbReference type="ARBA" id="ARBA00022553"/>
    </source>
</evidence>
<dbReference type="InterPro" id="IPR005467">
    <property type="entry name" value="His_kinase_dom"/>
</dbReference>
<evidence type="ECO:0000256" key="5">
    <source>
        <dbReference type="ARBA" id="ARBA00022741"/>
    </source>
</evidence>
<keyword evidence="5" id="KW-0547">Nucleotide-binding</keyword>
<proteinExistence type="predicted"/>
<dbReference type="InterPro" id="IPR003594">
    <property type="entry name" value="HATPase_dom"/>
</dbReference>
<dbReference type="InterPro" id="IPR035965">
    <property type="entry name" value="PAS-like_dom_sf"/>
</dbReference>
<dbReference type="Gene3D" id="3.30.450.280">
    <property type="entry name" value="GAF domain"/>
    <property type="match status" value="1"/>
</dbReference>
<dbReference type="PROSITE" id="PS50109">
    <property type="entry name" value="HIS_KIN"/>
    <property type="match status" value="1"/>
</dbReference>
<evidence type="ECO:0000256" key="1">
    <source>
        <dbReference type="ARBA" id="ARBA00000085"/>
    </source>
</evidence>
<dbReference type="Pfam" id="PF12282">
    <property type="entry name" value="GAF_PdtaS"/>
    <property type="match status" value="1"/>
</dbReference>
<evidence type="ECO:0000256" key="2">
    <source>
        <dbReference type="ARBA" id="ARBA00012438"/>
    </source>
</evidence>
<comment type="caution">
    <text evidence="9">The sequence shown here is derived from an EMBL/GenBank/DDBJ whole genome shotgun (WGS) entry which is preliminary data.</text>
</comment>
<dbReference type="SUPFAM" id="SSF55785">
    <property type="entry name" value="PYP-like sensor domain (PAS domain)"/>
    <property type="match status" value="1"/>
</dbReference>
<evidence type="ECO:0000313" key="10">
    <source>
        <dbReference type="Proteomes" id="UP000460221"/>
    </source>
</evidence>
<dbReference type="Gene3D" id="3.30.565.10">
    <property type="entry name" value="Histidine kinase-like ATPase, C-terminal domain"/>
    <property type="match status" value="1"/>
</dbReference>
<dbReference type="EC" id="2.7.13.3" evidence="2"/>
<gene>
    <name evidence="9" type="ORF">GIS00_03410</name>
</gene>
<dbReference type="RefSeq" id="WP_322097426.1">
    <property type="nucleotide sequence ID" value="NZ_WLYK01000001.1"/>
</dbReference>
<dbReference type="PANTHER" id="PTHR41523">
    <property type="entry name" value="TWO-COMPONENT SYSTEM SENSOR PROTEIN"/>
    <property type="match status" value="1"/>
</dbReference>
<dbReference type="InterPro" id="IPR038424">
    <property type="entry name" value="H_kinase_PdtaS_GAF_sf"/>
</dbReference>
<comment type="catalytic activity">
    <reaction evidence="1">
        <text>ATP + protein L-histidine = ADP + protein N-phospho-L-histidine.</text>
        <dbReference type="EC" id="2.7.13.3"/>
    </reaction>
</comment>
<dbReference type="Pfam" id="PF08448">
    <property type="entry name" value="PAS_4"/>
    <property type="match status" value="1"/>
</dbReference>
<dbReference type="InterPro" id="IPR011495">
    <property type="entry name" value="Sig_transdc_His_kin_sub2_dim/P"/>
</dbReference>
<dbReference type="InterPro" id="IPR036890">
    <property type="entry name" value="HATPase_C_sf"/>
</dbReference>
<evidence type="ECO:0000259" key="8">
    <source>
        <dbReference type="PROSITE" id="PS50109"/>
    </source>
</evidence>
<reference evidence="9 10" key="1">
    <citation type="submission" date="2019-11" db="EMBL/GenBank/DDBJ databases">
        <authorList>
            <person name="Jiang L.-Q."/>
        </authorList>
    </citation>
    <scope>NUCLEOTIDE SEQUENCE [LARGE SCALE GENOMIC DNA]</scope>
    <source>
        <strain evidence="9 10">YIM 132087</strain>
    </source>
</reference>
<keyword evidence="7" id="KW-0067">ATP-binding</keyword>
<evidence type="ECO:0000313" key="9">
    <source>
        <dbReference type="EMBL" id="MTD12993.1"/>
    </source>
</evidence>